<comment type="caution">
    <text evidence="1">The sequence shown here is derived from an EMBL/GenBank/DDBJ whole genome shotgun (WGS) entry which is preliminary data.</text>
</comment>
<accession>A0AAN8CRM7</accession>
<dbReference type="EMBL" id="JAULUE010002049">
    <property type="protein sequence ID" value="KAK5907008.1"/>
    <property type="molecule type" value="Genomic_DNA"/>
</dbReference>
<reference evidence="1 2" key="1">
    <citation type="journal article" date="2023" name="Mol. Biol. Evol.">
        <title>Genomics of Secondarily Temperate Adaptation in the Only Non-Antarctic Icefish.</title>
        <authorList>
            <person name="Rivera-Colon A.G."/>
            <person name="Rayamajhi N."/>
            <person name="Minhas B.F."/>
            <person name="Madrigal G."/>
            <person name="Bilyk K.T."/>
            <person name="Yoon V."/>
            <person name="Hune M."/>
            <person name="Gregory S."/>
            <person name="Cheng C.H.C."/>
            <person name="Catchen J.M."/>
        </authorList>
    </citation>
    <scope>NUCLEOTIDE SEQUENCE [LARGE SCALE GENOMIC DNA]</scope>
    <source>
        <strain evidence="1">JC2023a</strain>
    </source>
</reference>
<evidence type="ECO:0000313" key="2">
    <source>
        <dbReference type="Proteomes" id="UP001335648"/>
    </source>
</evidence>
<dbReference type="AlphaFoldDB" id="A0AAN8CRM7"/>
<evidence type="ECO:0000313" key="1">
    <source>
        <dbReference type="EMBL" id="KAK5907008.1"/>
    </source>
</evidence>
<sequence>MARQSTCPGDADRLDQRVRDRTGLLTAVNFSSGKDMPERHDIFSFSQAQLILDLWQRERDLSESENTSTRTRGGFHGA</sequence>
<keyword evidence="2" id="KW-1185">Reference proteome</keyword>
<dbReference type="Proteomes" id="UP001335648">
    <property type="component" value="Unassembled WGS sequence"/>
</dbReference>
<organism evidence="1 2">
    <name type="scientific">Champsocephalus esox</name>
    <name type="common">pike icefish</name>
    <dbReference type="NCBI Taxonomy" id="159716"/>
    <lineage>
        <taxon>Eukaryota</taxon>
        <taxon>Metazoa</taxon>
        <taxon>Chordata</taxon>
        <taxon>Craniata</taxon>
        <taxon>Vertebrata</taxon>
        <taxon>Euteleostomi</taxon>
        <taxon>Actinopterygii</taxon>
        <taxon>Neopterygii</taxon>
        <taxon>Teleostei</taxon>
        <taxon>Neoteleostei</taxon>
        <taxon>Acanthomorphata</taxon>
        <taxon>Eupercaria</taxon>
        <taxon>Perciformes</taxon>
        <taxon>Notothenioidei</taxon>
        <taxon>Channichthyidae</taxon>
        <taxon>Champsocephalus</taxon>
    </lineage>
</organism>
<protein>
    <submittedName>
        <fullName evidence="1">Uncharacterized protein</fullName>
    </submittedName>
</protein>
<proteinExistence type="predicted"/>
<gene>
    <name evidence="1" type="ORF">CesoFtcFv8_004901</name>
</gene>
<name>A0AAN8CRM7_9TELE</name>